<dbReference type="Proteomes" id="UP000324022">
    <property type="component" value="Unassembled WGS sequence"/>
</dbReference>
<gene>
    <name evidence="1" type="ORF">UTRI_03659_B</name>
</gene>
<evidence type="ECO:0000313" key="1">
    <source>
        <dbReference type="EMBL" id="SPO23812.1"/>
    </source>
</evidence>
<evidence type="ECO:0000313" key="2">
    <source>
        <dbReference type="Proteomes" id="UP000324022"/>
    </source>
</evidence>
<sequence length="141" mass="15718">MAIFGNRNVVNFSPVVVIVMLTLFNGFALQGVEANGEVEVGGECNWRKNCKKRVVGAGGNDWYDWEITCAVPQTQYPEKCSNNKHERDAFWGICKAVGSLDATEYGCPCGVHDGDCPSFSVLSRIFWPQSWIKDAWDHMGH</sequence>
<keyword evidence="2" id="KW-1185">Reference proteome</keyword>
<accession>A0A5C3DZX5</accession>
<dbReference type="OrthoDB" id="2544298at2759"/>
<reference evidence="1 2" key="1">
    <citation type="submission" date="2018-03" db="EMBL/GenBank/DDBJ databases">
        <authorList>
            <person name="Guldener U."/>
        </authorList>
    </citation>
    <scope>NUCLEOTIDE SEQUENCE [LARGE SCALE GENOMIC DNA]</scope>
    <source>
        <strain evidence="1 2">NBRC100155</strain>
    </source>
</reference>
<proteinExistence type="predicted"/>
<dbReference type="AlphaFoldDB" id="A0A5C3DZX5"/>
<protein>
    <submittedName>
        <fullName evidence="1">Uncharacterized protein</fullName>
    </submittedName>
</protein>
<organism evidence="1 2">
    <name type="scientific">Ustilago trichophora</name>
    <dbReference type="NCBI Taxonomy" id="86804"/>
    <lineage>
        <taxon>Eukaryota</taxon>
        <taxon>Fungi</taxon>
        <taxon>Dikarya</taxon>
        <taxon>Basidiomycota</taxon>
        <taxon>Ustilaginomycotina</taxon>
        <taxon>Ustilaginomycetes</taxon>
        <taxon>Ustilaginales</taxon>
        <taxon>Ustilaginaceae</taxon>
        <taxon>Ustilago</taxon>
    </lineage>
</organism>
<name>A0A5C3DZX5_9BASI</name>
<dbReference type="EMBL" id="OOIN01000006">
    <property type="protein sequence ID" value="SPO23812.1"/>
    <property type="molecule type" value="Genomic_DNA"/>
</dbReference>